<organism evidence="1 2">
    <name type="scientific">Aquipseudomonas alcaligenes</name>
    <name type="common">Pseudomonas alcaligenes</name>
    <dbReference type="NCBI Taxonomy" id="43263"/>
    <lineage>
        <taxon>Bacteria</taxon>
        <taxon>Pseudomonadati</taxon>
        <taxon>Pseudomonadota</taxon>
        <taxon>Gammaproteobacteria</taxon>
        <taxon>Pseudomonadales</taxon>
        <taxon>Pseudomonadaceae</taxon>
        <taxon>Aquipseudomonas</taxon>
    </lineage>
</organism>
<gene>
    <name evidence="1" type="ORF">N5C05_16485</name>
</gene>
<dbReference type="Proteomes" id="UP001158730">
    <property type="component" value="Unassembled WGS sequence"/>
</dbReference>
<sequence length="85" mass="9560">MSAFNLLCGHAVYFYVQHSEQPRYPYGVCGPFATDAEAVAALERIESVFPAVALHIERGMFADDVREMLATDNARARQRLEQLRA</sequence>
<protein>
    <submittedName>
        <fullName evidence="1">Uncharacterized protein</fullName>
    </submittedName>
</protein>
<dbReference type="AlphaFoldDB" id="A0AA42N4H3"/>
<dbReference type="EMBL" id="JAOBYN010000015">
    <property type="protein sequence ID" value="MDH1056344.1"/>
    <property type="molecule type" value="Genomic_DNA"/>
</dbReference>
<comment type="caution">
    <text evidence="1">The sequence shown here is derived from an EMBL/GenBank/DDBJ whole genome shotgun (WGS) entry which is preliminary data.</text>
</comment>
<evidence type="ECO:0000313" key="1">
    <source>
        <dbReference type="EMBL" id="MDH1056344.1"/>
    </source>
</evidence>
<reference evidence="1" key="1">
    <citation type="submission" date="2022-09" db="EMBL/GenBank/DDBJ databases">
        <title>Intensive care unit water sources are persistently colonized with multi-drug resistant bacteria and are the site of extensive horizontal gene transfer of antibiotic resistance genes.</title>
        <authorList>
            <person name="Diorio-Toth L."/>
        </authorList>
    </citation>
    <scope>NUCLEOTIDE SEQUENCE</scope>
    <source>
        <strain evidence="1">GD03990</strain>
    </source>
</reference>
<proteinExistence type="predicted"/>
<accession>A0AA42N4H3</accession>
<name>A0AA42N4H3_AQUAC</name>
<dbReference type="RefSeq" id="WP_280054761.1">
    <property type="nucleotide sequence ID" value="NZ_JAOBYN010000015.1"/>
</dbReference>
<evidence type="ECO:0000313" key="2">
    <source>
        <dbReference type="Proteomes" id="UP001158730"/>
    </source>
</evidence>